<feature type="domain" description="HEPN" evidence="1">
    <location>
        <begin position="1"/>
        <end position="21"/>
    </location>
</feature>
<accession>A0A6G1T6Y3</accession>
<sequence length="21" mass="2449">YDISLFHLEQALQLGLKAYLL</sequence>
<dbReference type="EMBL" id="WHYS01000019">
    <property type="protein sequence ID" value="MQL56635.1"/>
    <property type="molecule type" value="Genomic_DNA"/>
</dbReference>
<proteinExistence type="predicted"/>
<feature type="non-terminal residue" evidence="2">
    <location>
        <position position="1"/>
    </location>
</feature>
<comment type="caution">
    <text evidence="2">The sequence shown here is derived from an EMBL/GenBank/DDBJ whole genome shotgun (WGS) entry which is preliminary data.</text>
</comment>
<evidence type="ECO:0000313" key="2">
    <source>
        <dbReference type="EMBL" id="MQL56635.1"/>
    </source>
</evidence>
<gene>
    <name evidence="2" type="ORF">GFB69_13295</name>
</gene>
<evidence type="ECO:0000259" key="1">
    <source>
        <dbReference type="PROSITE" id="PS50910"/>
    </source>
</evidence>
<dbReference type="InterPro" id="IPR007842">
    <property type="entry name" value="HEPN_dom"/>
</dbReference>
<dbReference type="PROSITE" id="PS50910">
    <property type="entry name" value="HEPN"/>
    <property type="match status" value="1"/>
</dbReference>
<reference evidence="2 3" key="1">
    <citation type="submission" date="2019-10" db="EMBL/GenBank/DDBJ databases">
        <title>Comparative genomics of sulfur disproportionating microorganisms.</title>
        <authorList>
            <person name="Ward L.M."/>
            <person name="Bertran E."/>
            <person name="Johnston D."/>
        </authorList>
    </citation>
    <scope>NUCLEOTIDE SEQUENCE [LARGE SCALE GENOMIC DNA]</scope>
    <source>
        <strain evidence="2 3">DSM 3772</strain>
    </source>
</reference>
<evidence type="ECO:0000313" key="3">
    <source>
        <dbReference type="Proteomes" id="UP000474054"/>
    </source>
</evidence>
<dbReference type="AlphaFoldDB" id="A0A6G1T6Y3"/>
<organism evidence="2 3">
    <name type="scientific">Acidianus ambivalens</name>
    <name type="common">Desulfurolobus ambivalens</name>
    <dbReference type="NCBI Taxonomy" id="2283"/>
    <lineage>
        <taxon>Archaea</taxon>
        <taxon>Thermoproteota</taxon>
        <taxon>Thermoprotei</taxon>
        <taxon>Sulfolobales</taxon>
        <taxon>Sulfolobaceae</taxon>
        <taxon>Acidianus</taxon>
    </lineage>
</organism>
<dbReference type="Proteomes" id="UP000474054">
    <property type="component" value="Unassembled WGS sequence"/>
</dbReference>
<name>A0A6G1T6Y3_ACIAM</name>
<protein>
    <submittedName>
        <fullName evidence="2">HEPN domain-containing protein</fullName>
    </submittedName>
</protein>